<dbReference type="Proteomes" id="UP000054248">
    <property type="component" value="Unassembled WGS sequence"/>
</dbReference>
<dbReference type="EMBL" id="KN823196">
    <property type="protein sequence ID" value="KIO19921.1"/>
    <property type="molecule type" value="Genomic_DNA"/>
</dbReference>
<gene>
    <name evidence="1" type="ORF">M407DRAFT_30407</name>
</gene>
<name>A0A0C3Q7D7_9AGAM</name>
<proteinExistence type="predicted"/>
<reference evidence="2" key="2">
    <citation type="submission" date="2015-01" db="EMBL/GenBank/DDBJ databases">
        <title>Evolutionary Origins and Diversification of the Mycorrhizal Mutualists.</title>
        <authorList>
            <consortium name="DOE Joint Genome Institute"/>
            <consortium name="Mycorrhizal Genomics Consortium"/>
            <person name="Kohler A."/>
            <person name="Kuo A."/>
            <person name="Nagy L.G."/>
            <person name="Floudas D."/>
            <person name="Copeland A."/>
            <person name="Barry K.W."/>
            <person name="Cichocki N."/>
            <person name="Veneault-Fourrey C."/>
            <person name="LaButti K."/>
            <person name="Lindquist E.A."/>
            <person name="Lipzen A."/>
            <person name="Lundell T."/>
            <person name="Morin E."/>
            <person name="Murat C."/>
            <person name="Riley R."/>
            <person name="Ohm R."/>
            <person name="Sun H."/>
            <person name="Tunlid A."/>
            <person name="Henrissat B."/>
            <person name="Grigoriev I.V."/>
            <person name="Hibbett D.S."/>
            <person name="Martin F."/>
        </authorList>
    </citation>
    <scope>NUCLEOTIDE SEQUENCE [LARGE SCALE GENOMIC DNA]</scope>
    <source>
        <strain evidence="2">MUT 4182</strain>
    </source>
</reference>
<keyword evidence="2" id="KW-1185">Reference proteome</keyword>
<dbReference type="OrthoDB" id="3263731at2759"/>
<organism evidence="1 2">
    <name type="scientific">Tulasnella calospora MUT 4182</name>
    <dbReference type="NCBI Taxonomy" id="1051891"/>
    <lineage>
        <taxon>Eukaryota</taxon>
        <taxon>Fungi</taxon>
        <taxon>Dikarya</taxon>
        <taxon>Basidiomycota</taxon>
        <taxon>Agaricomycotina</taxon>
        <taxon>Agaricomycetes</taxon>
        <taxon>Cantharellales</taxon>
        <taxon>Tulasnellaceae</taxon>
        <taxon>Tulasnella</taxon>
    </lineage>
</organism>
<protein>
    <submittedName>
        <fullName evidence="1">Uncharacterized protein</fullName>
    </submittedName>
</protein>
<evidence type="ECO:0000313" key="1">
    <source>
        <dbReference type="EMBL" id="KIO19921.1"/>
    </source>
</evidence>
<accession>A0A0C3Q7D7</accession>
<dbReference type="AlphaFoldDB" id="A0A0C3Q7D7"/>
<dbReference type="HOGENOM" id="CLU_2238598_0_0_1"/>
<evidence type="ECO:0000313" key="2">
    <source>
        <dbReference type="Proteomes" id="UP000054248"/>
    </source>
</evidence>
<sequence length="105" mass="12018">MRRCKWVEAKSRSASTVLRANHLAYDENRSTARVEVLRDLLRFTSNASKFVEVGCLSKQIEVYFDNFELRGNTTWTPVYSTMPLPNQPTPFDLHCAQAVADHQAL</sequence>
<reference evidence="1 2" key="1">
    <citation type="submission" date="2014-04" db="EMBL/GenBank/DDBJ databases">
        <authorList>
            <consortium name="DOE Joint Genome Institute"/>
            <person name="Kuo A."/>
            <person name="Girlanda M."/>
            <person name="Perotto S."/>
            <person name="Kohler A."/>
            <person name="Nagy L.G."/>
            <person name="Floudas D."/>
            <person name="Copeland A."/>
            <person name="Barry K.W."/>
            <person name="Cichocki N."/>
            <person name="Veneault-Fourrey C."/>
            <person name="LaButti K."/>
            <person name="Lindquist E.A."/>
            <person name="Lipzen A."/>
            <person name="Lundell T."/>
            <person name="Morin E."/>
            <person name="Murat C."/>
            <person name="Sun H."/>
            <person name="Tunlid A."/>
            <person name="Henrissat B."/>
            <person name="Grigoriev I.V."/>
            <person name="Hibbett D.S."/>
            <person name="Martin F."/>
            <person name="Nordberg H.P."/>
            <person name="Cantor M.N."/>
            <person name="Hua S.X."/>
        </authorList>
    </citation>
    <scope>NUCLEOTIDE SEQUENCE [LARGE SCALE GENOMIC DNA]</scope>
    <source>
        <strain evidence="1 2">MUT 4182</strain>
    </source>
</reference>